<organism evidence="2 3">
    <name type="scientific">Thermoproteus uzoniensis (strain 768-20)</name>
    <dbReference type="NCBI Taxonomy" id="999630"/>
    <lineage>
        <taxon>Archaea</taxon>
        <taxon>Thermoproteota</taxon>
        <taxon>Thermoprotei</taxon>
        <taxon>Thermoproteales</taxon>
        <taxon>Thermoproteaceae</taxon>
        <taxon>Thermoproteus</taxon>
    </lineage>
</organism>
<feature type="transmembrane region" description="Helical" evidence="1">
    <location>
        <begin position="295"/>
        <end position="315"/>
    </location>
</feature>
<feature type="transmembrane region" description="Helical" evidence="1">
    <location>
        <begin position="244"/>
        <end position="266"/>
    </location>
</feature>
<evidence type="ECO:0000313" key="3">
    <source>
        <dbReference type="Proteomes" id="UP000008138"/>
    </source>
</evidence>
<name>F2L1X3_THEU7</name>
<keyword evidence="3" id="KW-1185">Reference proteome</keyword>
<reference evidence="2 3" key="1">
    <citation type="journal article" date="2011" name="J. Bacteriol.">
        <title>Complete genome sequence of the thermoacidophilic crenarchaeon Thermoproteus uzoniensis 768-20.</title>
        <authorList>
            <person name="Mardanov A.V."/>
            <person name="Gumerov V.M."/>
            <person name="Beletsky A.V."/>
            <person name="Prokofeva M.I."/>
            <person name="Bonch-Osmolovskaya E.A."/>
            <person name="Ravin N.V."/>
            <person name="Skryabin K.G."/>
        </authorList>
    </citation>
    <scope>NUCLEOTIDE SEQUENCE [LARGE SCALE GENOMIC DNA]</scope>
    <source>
        <strain evidence="2 3">768-20</strain>
    </source>
</reference>
<evidence type="ECO:0000313" key="2">
    <source>
        <dbReference type="EMBL" id="AEA11714.1"/>
    </source>
</evidence>
<dbReference type="AlphaFoldDB" id="F2L1X3"/>
<keyword evidence="1" id="KW-0472">Membrane</keyword>
<accession>F2L1X3</accession>
<dbReference type="Proteomes" id="UP000008138">
    <property type="component" value="Chromosome"/>
</dbReference>
<dbReference type="OrthoDB" id="28938at2157"/>
<feature type="transmembrane region" description="Helical" evidence="1">
    <location>
        <begin position="81"/>
        <end position="100"/>
    </location>
</feature>
<dbReference type="HOGENOM" id="CLU_851580_0_0_2"/>
<dbReference type="GeneID" id="10359763"/>
<dbReference type="EMBL" id="CP002590">
    <property type="protein sequence ID" value="AEA11714.1"/>
    <property type="molecule type" value="Genomic_DNA"/>
</dbReference>
<dbReference type="eggNOG" id="arCOG05708">
    <property type="taxonomic scope" value="Archaea"/>
</dbReference>
<evidence type="ECO:0000256" key="1">
    <source>
        <dbReference type="SAM" id="Phobius"/>
    </source>
</evidence>
<sequence length="326" mass="35324">MWYRIGRGPAREYFHANIDLVRASQIALALSFALFMAGLAAPRLSVELHGDFMVWGLLAFYLSVMYLQHPAFTNTMPKRPLSYVLLALFAAGLVGGYARVPFSWAPFSALYIALYAPGFRGRNAPPNLITVAGLAALALARSPWQIVMSFPAASAMSLMLRVDSAKRKIYVGLPAAAAFAAVYLALVFSPAPQPISTALVFAAFLALVRGFHISREPYSWGTAVGRLLPLLSPLSFLGLPAHHFLYMGISVIMFSLCIPWFLPSVFLRQVPRWPQYLPLIPITASVLRLTGYGPLVGASAAILMAGGVYAALAILRERAFPLGPAP</sequence>
<gene>
    <name evidence="2" type="ordered locus">TUZN_0215</name>
</gene>
<proteinExistence type="predicted"/>
<keyword evidence="1" id="KW-1133">Transmembrane helix</keyword>
<protein>
    <submittedName>
        <fullName evidence="2">Uncharacterized protein</fullName>
    </submittedName>
</protein>
<feature type="transmembrane region" description="Helical" evidence="1">
    <location>
        <begin position="169"/>
        <end position="188"/>
    </location>
</feature>
<feature type="transmembrane region" description="Helical" evidence="1">
    <location>
        <begin position="52"/>
        <end position="69"/>
    </location>
</feature>
<feature type="transmembrane region" description="Helical" evidence="1">
    <location>
        <begin position="20"/>
        <end position="40"/>
    </location>
</feature>
<keyword evidence="1" id="KW-0812">Transmembrane</keyword>
<dbReference type="RefSeq" id="WP_013679050.1">
    <property type="nucleotide sequence ID" value="NC_015315.1"/>
</dbReference>
<reference key="2">
    <citation type="submission" date="2011-03" db="EMBL/GenBank/DDBJ databases">
        <title>Complete genome sequence of the thermoacidophilic crenarchaeon Thermoproteus uzoniensis 768-20.</title>
        <authorList>
            <person name="Mardanov A.V."/>
            <person name="Gumerov V.M."/>
            <person name="Beletsky A.V."/>
            <person name="Prokofeva M.I."/>
            <person name="Bonch-Osmolovskaya E.A."/>
            <person name="Ravin N.V."/>
            <person name="Skryabin K.G."/>
        </authorList>
    </citation>
    <scope>NUCLEOTIDE SEQUENCE</scope>
    <source>
        <strain>768-20</strain>
    </source>
</reference>
<dbReference type="KEGG" id="tuz:TUZN_0215"/>